<keyword evidence="8" id="KW-0408">Iron</keyword>
<evidence type="ECO:0000256" key="1">
    <source>
        <dbReference type="ARBA" id="ARBA00001919"/>
    </source>
</evidence>
<evidence type="ECO:0000256" key="13">
    <source>
        <dbReference type="RuleBase" id="RU004021"/>
    </source>
</evidence>
<dbReference type="HOGENOM" id="CLU_536180_0_0_5"/>
<dbReference type="EMBL" id="CP001280">
    <property type="protein sequence ID" value="ACK52359.1"/>
    <property type="molecule type" value="Genomic_DNA"/>
</dbReference>
<keyword evidence="6" id="KW-0067">ATP-binding</keyword>
<evidence type="ECO:0000313" key="16">
    <source>
        <dbReference type="EMBL" id="ACK52359.1"/>
    </source>
</evidence>
<evidence type="ECO:0000256" key="6">
    <source>
        <dbReference type="ARBA" id="ARBA00022840"/>
    </source>
</evidence>
<evidence type="ECO:0000256" key="2">
    <source>
        <dbReference type="ARBA" id="ARBA00011002"/>
    </source>
</evidence>
<dbReference type="GO" id="GO:0005524">
    <property type="term" value="F:ATP binding"/>
    <property type="evidence" value="ECO:0007669"/>
    <property type="project" value="UniProtKB-KW"/>
</dbReference>
<dbReference type="SUPFAM" id="SSF53807">
    <property type="entry name" value="Helical backbone' metal receptor"/>
    <property type="match status" value="1"/>
</dbReference>
<dbReference type="PROSITE" id="PS00699">
    <property type="entry name" value="NITROGENASE_1_1"/>
    <property type="match status" value="1"/>
</dbReference>
<gene>
    <name evidence="16" type="ordered locus">Msil_3470</name>
</gene>
<dbReference type="KEGG" id="msl:Msil_3470"/>
<evidence type="ECO:0000256" key="14">
    <source>
        <dbReference type="SAM" id="MobiDB-lite"/>
    </source>
</evidence>
<dbReference type="STRING" id="395965.Msil_3470"/>
<accession>B8ETK7</accession>
<comment type="cofactor">
    <cofactor evidence="1">
        <name>[8Fe-7S] cluster</name>
        <dbReference type="ChEBI" id="CHEBI:21143"/>
    </cofactor>
</comment>
<keyword evidence="9" id="KW-0411">Iron-sulfur</keyword>
<keyword evidence="10 13" id="KW-0535">Nitrogen fixation</keyword>
<comment type="similarity">
    <text evidence="2 13">Belongs to the NifD/NifK/NifE/NifN family.</text>
</comment>
<dbReference type="OrthoDB" id="8437669at2"/>
<keyword evidence="5" id="KW-0547">Nucleotide-binding</keyword>
<sequence>MARNTLLPQQRIRWRSGAVKGTVGVPPLPPAEPAIALELDAHSVTYRKDPRGRKPKGLAHAAERRGANSADLCQPPVRRAHSDAGRLSFCAGSFLGESVSGWGAAIDLAALSHGPVGCGLFTGASRLSLPGFVQGVESFAAIHACTDLNFGDLDDGGDMKLAQALDELSILFPLAKGFAILNEDPIALIDANVKGVAKEKARSLGRLILPLSCESIRVERRWVVEAAATLKAAANRAPPRRAQRYDVALPFYREASGLVWIVSKLLREIGLTPVHEVTGSSVSDMGRISGCKLVVGFAESLDAPPDRFFGGFAGLLNQWFGTPIQPACFAGPAATDASLRAIAAHFGPRVRDQAERVIAANRKKVEAIVARYRSRLEGRLAVHFTPMSQEQLEPYRLLGLRIGDASGWTAKTGARRTPRLACDAENPSEKAVDSYIRESRPDLVLHFERDEYEWRKRGQNALSLTPLFDRRGNAYWAYDGFELFAAALDHALNTPWRKLLKPPWRRSD</sequence>
<evidence type="ECO:0000256" key="5">
    <source>
        <dbReference type="ARBA" id="ARBA00022741"/>
    </source>
</evidence>
<dbReference type="Proteomes" id="UP000002257">
    <property type="component" value="Chromosome"/>
</dbReference>
<name>B8ETK7_METSB</name>
<dbReference type="EC" id="1.18.6.1" evidence="3"/>
<organism evidence="16 17">
    <name type="scientific">Methylocella silvestris (strain DSM 15510 / CIP 108128 / LMG 27833 / NCIMB 13906 / BL2)</name>
    <dbReference type="NCBI Taxonomy" id="395965"/>
    <lineage>
        <taxon>Bacteria</taxon>
        <taxon>Pseudomonadati</taxon>
        <taxon>Pseudomonadota</taxon>
        <taxon>Alphaproteobacteria</taxon>
        <taxon>Hyphomicrobiales</taxon>
        <taxon>Beijerinckiaceae</taxon>
        <taxon>Methylocella</taxon>
    </lineage>
</organism>
<dbReference type="Pfam" id="PF00148">
    <property type="entry name" value="Oxidored_nitro"/>
    <property type="match status" value="1"/>
</dbReference>
<comment type="catalytic activity">
    <reaction evidence="12">
        <text>N2 + 8 reduced [2Fe-2S]-[ferredoxin] + 16 ATP + 16 H2O = H2 + 8 oxidized [2Fe-2S]-[ferredoxin] + 2 NH4(+) + 16 ADP + 16 phosphate + 6 H(+)</text>
        <dbReference type="Rhea" id="RHEA:21448"/>
        <dbReference type="Rhea" id="RHEA-COMP:10000"/>
        <dbReference type="Rhea" id="RHEA-COMP:10001"/>
        <dbReference type="ChEBI" id="CHEBI:15377"/>
        <dbReference type="ChEBI" id="CHEBI:15378"/>
        <dbReference type="ChEBI" id="CHEBI:17997"/>
        <dbReference type="ChEBI" id="CHEBI:18276"/>
        <dbReference type="ChEBI" id="CHEBI:28938"/>
        <dbReference type="ChEBI" id="CHEBI:30616"/>
        <dbReference type="ChEBI" id="CHEBI:33737"/>
        <dbReference type="ChEBI" id="CHEBI:33738"/>
        <dbReference type="ChEBI" id="CHEBI:43474"/>
        <dbReference type="ChEBI" id="CHEBI:456216"/>
        <dbReference type="EC" id="1.18.6.1"/>
    </reaction>
</comment>
<feature type="domain" description="Nitrogenase/oxidoreductase component 1" evidence="15">
    <location>
        <begin position="107"/>
        <end position="492"/>
    </location>
</feature>
<evidence type="ECO:0000256" key="12">
    <source>
        <dbReference type="ARBA" id="ARBA00047967"/>
    </source>
</evidence>
<dbReference type="GO" id="GO:0051536">
    <property type="term" value="F:iron-sulfur cluster binding"/>
    <property type="evidence" value="ECO:0007669"/>
    <property type="project" value="UniProtKB-KW"/>
</dbReference>
<evidence type="ECO:0000259" key="15">
    <source>
        <dbReference type="Pfam" id="PF00148"/>
    </source>
</evidence>
<keyword evidence="7 16" id="KW-0560">Oxidoreductase</keyword>
<dbReference type="PANTHER" id="PTHR43457:SF1">
    <property type="entry name" value="NITROGENASE MOLYBDENUM-IRON PROTEIN ALPHA CHAIN"/>
    <property type="match status" value="1"/>
</dbReference>
<dbReference type="InterPro" id="IPR010143">
    <property type="entry name" value="Nase_comp1_asu"/>
</dbReference>
<evidence type="ECO:0000256" key="7">
    <source>
        <dbReference type="ARBA" id="ARBA00023002"/>
    </source>
</evidence>
<protein>
    <recommendedName>
        <fullName evidence="3">nitrogenase</fullName>
        <ecNumber evidence="3">1.18.6.1</ecNumber>
    </recommendedName>
    <alternativeName>
        <fullName evidence="11">Nitrogenase component I</fullName>
    </alternativeName>
</protein>
<dbReference type="GO" id="GO:0046872">
    <property type="term" value="F:metal ion binding"/>
    <property type="evidence" value="ECO:0007669"/>
    <property type="project" value="UniProtKB-KW"/>
</dbReference>
<evidence type="ECO:0000256" key="10">
    <source>
        <dbReference type="ARBA" id="ARBA00023231"/>
    </source>
</evidence>
<evidence type="ECO:0000256" key="8">
    <source>
        <dbReference type="ARBA" id="ARBA00023004"/>
    </source>
</evidence>
<evidence type="ECO:0000313" key="17">
    <source>
        <dbReference type="Proteomes" id="UP000002257"/>
    </source>
</evidence>
<proteinExistence type="inferred from homology"/>
<dbReference type="eggNOG" id="COG2710">
    <property type="taxonomic scope" value="Bacteria"/>
</dbReference>
<feature type="region of interest" description="Disordered" evidence="14">
    <location>
        <begin position="46"/>
        <end position="71"/>
    </location>
</feature>
<keyword evidence="17" id="KW-1185">Reference proteome</keyword>
<reference evidence="16 17" key="1">
    <citation type="journal article" date="2010" name="J. Bacteriol.">
        <title>Complete genome sequence of the aerobic facultative methanotroph Methylocella silvestris BL2.</title>
        <authorList>
            <person name="Chen Y."/>
            <person name="Crombie A."/>
            <person name="Rahman M.T."/>
            <person name="Dedysh S.N."/>
            <person name="Liesack W."/>
            <person name="Stott M.B."/>
            <person name="Alam M."/>
            <person name="Theisen A.R."/>
            <person name="Murrell J.C."/>
            <person name="Dunfield P.F."/>
        </authorList>
    </citation>
    <scope>NUCLEOTIDE SEQUENCE [LARGE SCALE GENOMIC DNA]</scope>
    <source>
        <strain evidence="17">DSM 15510 / CIP 108128 / LMG 27833 / NCIMB 13906 / BL2</strain>
    </source>
</reference>
<keyword evidence="4" id="KW-0479">Metal-binding</keyword>
<evidence type="ECO:0000256" key="9">
    <source>
        <dbReference type="ARBA" id="ARBA00023014"/>
    </source>
</evidence>
<dbReference type="InterPro" id="IPR000318">
    <property type="entry name" value="Nase_comp1_CS"/>
</dbReference>
<dbReference type="GO" id="GO:0016163">
    <property type="term" value="F:nitrogenase activity"/>
    <property type="evidence" value="ECO:0007669"/>
    <property type="project" value="UniProtKB-EC"/>
</dbReference>
<evidence type="ECO:0000256" key="4">
    <source>
        <dbReference type="ARBA" id="ARBA00022723"/>
    </source>
</evidence>
<dbReference type="Gene3D" id="3.40.50.1980">
    <property type="entry name" value="Nitrogenase molybdenum iron protein domain"/>
    <property type="match status" value="3"/>
</dbReference>
<dbReference type="AlphaFoldDB" id="B8ETK7"/>
<dbReference type="InterPro" id="IPR000510">
    <property type="entry name" value="Nase/OxRdtase_comp1"/>
</dbReference>
<evidence type="ECO:0000256" key="3">
    <source>
        <dbReference type="ARBA" id="ARBA00012773"/>
    </source>
</evidence>
<dbReference type="PANTHER" id="PTHR43457">
    <property type="entry name" value="NITROGENASE MOLYBDENUM-IRON PROTEIN ALPHA CHAIN"/>
    <property type="match status" value="1"/>
</dbReference>
<evidence type="ECO:0000256" key="11">
    <source>
        <dbReference type="ARBA" id="ARBA00030899"/>
    </source>
</evidence>